<organism evidence="11 12">
    <name type="scientific">Nitrosomonas marina</name>
    <dbReference type="NCBI Taxonomy" id="917"/>
    <lineage>
        <taxon>Bacteria</taxon>
        <taxon>Pseudomonadati</taxon>
        <taxon>Pseudomonadota</taxon>
        <taxon>Betaproteobacteria</taxon>
        <taxon>Nitrosomonadales</taxon>
        <taxon>Nitrosomonadaceae</taxon>
        <taxon>Nitrosomonas</taxon>
    </lineage>
</organism>
<comment type="similarity">
    <text evidence="2 10">Belongs to the purine nucleoside phosphorylase YfiH/LACC1 family.</text>
</comment>
<evidence type="ECO:0000256" key="10">
    <source>
        <dbReference type="RuleBase" id="RU361274"/>
    </source>
</evidence>
<dbReference type="InterPro" id="IPR038371">
    <property type="entry name" value="Cu_polyphenol_OxRdtase_sf"/>
</dbReference>
<evidence type="ECO:0000256" key="3">
    <source>
        <dbReference type="ARBA" id="ARBA00022679"/>
    </source>
</evidence>
<evidence type="ECO:0000256" key="5">
    <source>
        <dbReference type="ARBA" id="ARBA00022801"/>
    </source>
</evidence>
<proteinExistence type="inferred from homology"/>
<dbReference type="STRING" id="917.SAMN05216326_10791"/>
<dbReference type="GO" id="GO:0017061">
    <property type="term" value="F:S-methyl-5-thioadenosine phosphorylase activity"/>
    <property type="evidence" value="ECO:0007669"/>
    <property type="project" value="UniProtKB-EC"/>
</dbReference>
<reference evidence="11 12" key="1">
    <citation type="submission" date="2016-10" db="EMBL/GenBank/DDBJ databases">
        <authorList>
            <person name="de Groot N.N."/>
        </authorList>
    </citation>
    <scope>NUCLEOTIDE SEQUENCE [LARGE SCALE GENOMIC DNA]</scope>
    <source>
        <strain evidence="11 12">Nm22</strain>
    </source>
</reference>
<comment type="catalytic activity">
    <reaction evidence="1">
        <text>inosine + phosphate = alpha-D-ribose 1-phosphate + hypoxanthine</text>
        <dbReference type="Rhea" id="RHEA:27646"/>
        <dbReference type="ChEBI" id="CHEBI:17368"/>
        <dbReference type="ChEBI" id="CHEBI:17596"/>
        <dbReference type="ChEBI" id="CHEBI:43474"/>
        <dbReference type="ChEBI" id="CHEBI:57720"/>
        <dbReference type="EC" id="2.4.2.1"/>
    </reaction>
    <physiologicalReaction direction="left-to-right" evidence="1">
        <dbReference type="Rhea" id="RHEA:27647"/>
    </physiologicalReaction>
</comment>
<dbReference type="InterPro" id="IPR003730">
    <property type="entry name" value="Cu_polyphenol_OxRdtase"/>
</dbReference>
<evidence type="ECO:0000313" key="11">
    <source>
        <dbReference type="EMBL" id="SEN62299.1"/>
    </source>
</evidence>
<accession>A0A1H8I1D9</accession>
<keyword evidence="5" id="KW-0378">Hydrolase</keyword>
<evidence type="ECO:0000256" key="4">
    <source>
        <dbReference type="ARBA" id="ARBA00022723"/>
    </source>
</evidence>
<gene>
    <name evidence="11" type="ORF">SAMN05216325_12812</name>
</gene>
<dbReference type="GO" id="GO:0016787">
    <property type="term" value="F:hydrolase activity"/>
    <property type="evidence" value="ECO:0007669"/>
    <property type="project" value="UniProtKB-KW"/>
</dbReference>
<comment type="catalytic activity">
    <reaction evidence="7">
        <text>adenosine + H2O + H(+) = inosine + NH4(+)</text>
        <dbReference type="Rhea" id="RHEA:24408"/>
        <dbReference type="ChEBI" id="CHEBI:15377"/>
        <dbReference type="ChEBI" id="CHEBI:15378"/>
        <dbReference type="ChEBI" id="CHEBI:16335"/>
        <dbReference type="ChEBI" id="CHEBI:17596"/>
        <dbReference type="ChEBI" id="CHEBI:28938"/>
        <dbReference type="EC" id="3.5.4.4"/>
    </reaction>
    <physiologicalReaction direction="left-to-right" evidence="7">
        <dbReference type="Rhea" id="RHEA:24409"/>
    </physiologicalReaction>
</comment>
<protein>
    <recommendedName>
        <fullName evidence="10">Purine nucleoside phosphorylase</fullName>
    </recommendedName>
</protein>
<dbReference type="Pfam" id="PF02578">
    <property type="entry name" value="Cu-oxidase_4"/>
    <property type="match status" value="1"/>
</dbReference>
<sequence>MIDLIIPDWPVPGHIKALFTTRCGGFSNGVYASFNLGMHVHDNSKTVLKNRSLLRNYLPNDPHWLVQVHGSRHIWINQGGTQLQEEVADAALSRQHNTVCAIMVADCLPVLLCDMAGTVVGVVHAGWRGLAAGIIEQTIAAMQTGNNTLMAWLGPAIGPEHFEVGDDVRAVFVDHDQRSAKAFQQAGSSTQSEPKWFADIFQLAQQRLACAGVTRIYGGGVCTYSDPARFFSYRRDGETGRMAAMIWMEKPANRPN</sequence>
<evidence type="ECO:0000256" key="7">
    <source>
        <dbReference type="ARBA" id="ARBA00047989"/>
    </source>
</evidence>
<dbReference type="PANTHER" id="PTHR30616">
    <property type="entry name" value="UNCHARACTERIZED PROTEIN YFIH"/>
    <property type="match status" value="1"/>
</dbReference>
<keyword evidence="3" id="KW-0808">Transferase</keyword>
<evidence type="ECO:0000256" key="9">
    <source>
        <dbReference type="ARBA" id="ARBA00049893"/>
    </source>
</evidence>
<evidence type="ECO:0000256" key="6">
    <source>
        <dbReference type="ARBA" id="ARBA00022833"/>
    </source>
</evidence>
<dbReference type="AlphaFoldDB" id="A0A1H8I1D9"/>
<dbReference type="CDD" id="cd16833">
    <property type="entry name" value="YfiH"/>
    <property type="match status" value="1"/>
</dbReference>
<dbReference type="NCBIfam" id="TIGR00726">
    <property type="entry name" value="peptidoglycan editing factor PgeF"/>
    <property type="match status" value="1"/>
</dbReference>
<evidence type="ECO:0000256" key="8">
    <source>
        <dbReference type="ARBA" id="ARBA00048968"/>
    </source>
</evidence>
<dbReference type="Gene3D" id="3.60.140.10">
    <property type="entry name" value="CNF1/YfiH-like putative cysteine hydrolases"/>
    <property type="match status" value="1"/>
</dbReference>
<keyword evidence="4" id="KW-0479">Metal-binding</keyword>
<keyword evidence="6" id="KW-0862">Zinc</keyword>
<evidence type="ECO:0000313" key="12">
    <source>
        <dbReference type="Proteomes" id="UP000199459"/>
    </source>
</evidence>
<dbReference type="PANTHER" id="PTHR30616:SF2">
    <property type="entry name" value="PURINE NUCLEOSIDE PHOSPHORYLASE LACC1"/>
    <property type="match status" value="1"/>
</dbReference>
<dbReference type="SUPFAM" id="SSF64438">
    <property type="entry name" value="CNF1/YfiH-like putative cysteine hydrolases"/>
    <property type="match status" value="1"/>
</dbReference>
<dbReference type="InterPro" id="IPR011324">
    <property type="entry name" value="Cytotoxic_necrot_fac-like_cat"/>
</dbReference>
<dbReference type="GO" id="GO:0005507">
    <property type="term" value="F:copper ion binding"/>
    <property type="evidence" value="ECO:0007669"/>
    <property type="project" value="TreeGrafter"/>
</dbReference>
<dbReference type="Proteomes" id="UP000199459">
    <property type="component" value="Unassembled WGS sequence"/>
</dbReference>
<comment type="catalytic activity">
    <reaction evidence="9">
        <text>S-methyl-5'-thioadenosine + phosphate = 5-(methylsulfanyl)-alpha-D-ribose 1-phosphate + adenine</text>
        <dbReference type="Rhea" id="RHEA:11852"/>
        <dbReference type="ChEBI" id="CHEBI:16708"/>
        <dbReference type="ChEBI" id="CHEBI:17509"/>
        <dbReference type="ChEBI" id="CHEBI:43474"/>
        <dbReference type="ChEBI" id="CHEBI:58533"/>
        <dbReference type="EC" id="2.4.2.28"/>
    </reaction>
    <physiologicalReaction direction="left-to-right" evidence="9">
        <dbReference type="Rhea" id="RHEA:11853"/>
    </physiologicalReaction>
</comment>
<dbReference type="RefSeq" id="WP_090634364.1">
    <property type="nucleotide sequence ID" value="NZ_FOCP01000028.1"/>
</dbReference>
<comment type="catalytic activity">
    <reaction evidence="8">
        <text>adenosine + phosphate = alpha-D-ribose 1-phosphate + adenine</text>
        <dbReference type="Rhea" id="RHEA:27642"/>
        <dbReference type="ChEBI" id="CHEBI:16335"/>
        <dbReference type="ChEBI" id="CHEBI:16708"/>
        <dbReference type="ChEBI" id="CHEBI:43474"/>
        <dbReference type="ChEBI" id="CHEBI:57720"/>
        <dbReference type="EC" id="2.4.2.1"/>
    </reaction>
    <physiologicalReaction direction="left-to-right" evidence="8">
        <dbReference type="Rhea" id="RHEA:27643"/>
    </physiologicalReaction>
</comment>
<evidence type="ECO:0000256" key="2">
    <source>
        <dbReference type="ARBA" id="ARBA00007353"/>
    </source>
</evidence>
<dbReference type="EMBL" id="FOCP01000028">
    <property type="protein sequence ID" value="SEN62299.1"/>
    <property type="molecule type" value="Genomic_DNA"/>
</dbReference>
<name>A0A1H8I1D9_9PROT</name>
<dbReference type="OrthoDB" id="4279at2"/>
<evidence type="ECO:0000256" key="1">
    <source>
        <dbReference type="ARBA" id="ARBA00000553"/>
    </source>
</evidence>